<protein>
    <recommendedName>
        <fullName evidence="2">Cadherin N-terminal domain-containing protein</fullName>
    </recommendedName>
</protein>
<dbReference type="InterPro" id="IPR013164">
    <property type="entry name" value="Cadherin_N"/>
</dbReference>
<keyword evidence="1" id="KW-0325">Glycoprotein</keyword>
<dbReference type="Ensembl" id="ENSPKIT00000020250.1">
    <property type="protein sequence ID" value="ENSPKIP00000039248.1"/>
    <property type="gene ID" value="ENSPKIG00000016681.1"/>
</dbReference>
<reference evidence="3" key="1">
    <citation type="submission" date="2025-08" db="UniProtKB">
        <authorList>
            <consortium name="Ensembl"/>
        </authorList>
    </citation>
    <scope>IDENTIFICATION</scope>
</reference>
<sequence>MPNPDSTICILRQIYCIDSSNQGDVPLHRISQLDVTGQLTYSVSEEVEPGTAVGNLAKNLNINIQELQSRMFQIVTGSKTKYFEVNLDTANFPLILKPSVYLCKFENPIFPFQLFYTSLVLCCFYTCCGRSAATSTNVYCPCVFSFIKSTRIYF</sequence>
<evidence type="ECO:0000313" key="3">
    <source>
        <dbReference type="Ensembl" id="ENSPKIP00000039248.1"/>
    </source>
</evidence>
<dbReference type="AlphaFoldDB" id="A0A3B3T9Y6"/>
<evidence type="ECO:0000259" key="2">
    <source>
        <dbReference type="Pfam" id="PF08266"/>
    </source>
</evidence>
<evidence type="ECO:0000313" key="4">
    <source>
        <dbReference type="Proteomes" id="UP000261540"/>
    </source>
</evidence>
<dbReference type="Gene3D" id="2.60.40.60">
    <property type="entry name" value="Cadherins"/>
    <property type="match status" value="1"/>
</dbReference>
<accession>A0A3B3T9Y6</accession>
<dbReference type="Proteomes" id="UP000261540">
    <property type="component" value="Unplaced"/>
</dbReference>
<reference evidence="3" key="2">
    <citation type="submission" date="2025-09" db="UniProtKB">
        <authorList>
            <consortium name="Ensembl"/>
        </authorList>
    </citation>
    <scope>IDENTIFICATION</scope>
</reference>
<dbReference type="GeneTree" id="ENSGT00940000164173"/>
<organism evidence="3 4">
    <name type="scientific">Paramormyrops kingsleyae</name>
    <dbReference type="NCBI Taxonomy" id="1676925"/>
    <lineage>
        <taxon>Eukaryota</taxon>
        <taxon>Metazoa</taxon>
        <taxon>Chordata</taxon>
        <taxon>Craniata</taxon>
        <taxon>Vertebrata</taxon>
        <taxon>Euteleostomi</taxon>
        <taxon>Actinopterygii</taxon>
        <taxon>Neopterygii</taxon>
        <taxon>Teleostei</taxon>
        <taxon>Osteoglossocephala</taxon>
        <taxon>Osteoglossomorpha</taxon>
        <taxon>Osteoglossiformes</taxon>
        <taxon>Mormyridae</taxon>
        <taxon>Paramormyrops</taxon>
    </lineage>
</organism>
<feature type="domain" description="Cadherin N-terminal" evidence="2">
    <location>
        <begin position="39"/>
        <end position="92"/>
    </location>
</feature>
<proteinExistence type="predicted"/>
<dbReference type="Pfam" id="PF08266">
    <property type="entry name" value="Cadherin_2"/>
    <property type="match status" value="1"/>
</dbReference>
<name>A0A3B3T9Y6_9TELE</name>
<keyword evidence="4" id="KW-1185">Reference proteome</keyword>
<evidence type="ECO:0000256" key="1">
    <source>
        <dbReference type="ARBA" id="ARBA00023180"/>
    </source>
</evidence>